<evidence type="ECO:0000256" key="5">
    <source>
        <dbReference type="ARBA" id="ARBA00023237"/>
    </source>
</evidence>
<evidence type="ECO:0000256" key="2">
    <source>
        <dbReference type="ARBA" id="ARBA00022692"/>
    </source>
</evidence>
<evidence type="ECO:0000256" key="3">
    <source>
        <dbReference type="ARBA" id="ARBA00022729"/>
    </source>
</evidence>
<keyword evidence="4" id="KW-0472">Membrane</keyword>
<dbReference type="InterPro" id="IPR000184">
    <property type="entry name" value="Bac_surfAg_D15"/>
</dbReference>
<reference evidence="8" key="1">
    <citation type="submission" date="2016-10" db="EMBL/GenBank/DDBJ databases">
        <authorList>
            <person name="de Groot N.N."/>
        </authorList>
    </citation>
    <scope>NUCLEOTIDE SEQUENCE</scope>
</reference>
<dbReference type="Pfam" id="PF01103">
    <property type="entry name" value="Omp85"/>
    <property type="match status" value="1"/>
</dbReference>
<gene>
    <name evidence="8" type="ORF">MNB_SV-12-785</name>
</gene>
<feature type="domain" description="Bacterial surface antigen (D15)" evidence="6">
    <location>
        <begin position="281"/>
        <end position="564"/>
    </location>
</feature>
<dbReference type="Gene3D" id="3.10.20.310">
    <property type="entry name" value="membrane protein fhac"/>
    <property type="match status" value="2"/>
</dbReference>
<dbReference type="AlphaFoldDB" id="A0A1W1BDA3"/>
<keyword evidence="5" id="KW-0998">Cell outer membrane</keyword>
<organism evidence="8">
    <name type="scientific">hydrothermal vent metagenome</name>
    <dbReference type="NCBI Taxonomy" id="652676"/>
    <lineage>
        <taxon>unclassified sequences</taxon>
        <taxon>metagenomes</taxon>
        <taxon>ecological metagenomes</taxon>
    </lineage>
</organism>
<dbReference type="PANTHER" id="PTHR12815">
    <property type="entry name" value="SORTING AND ASSEMBLY MACHINERY SAMM50 PROTEIN FAMILY MEMBER"/>
    <property type="match status" value="1"/>
</dbReference>
<dbReference type="Gene3D" id="2.40.160.50">
    <property type="entry name" value="membrane protein fhac: a member of the omp85/tpsb transporter family"/>
    <property type="match status" value="1"/>
</dbReference>
<feature type="domain" description="POTRA" evidence="7">
    <location>
        <begin position="114"/>
        <end position="178"/>
    </location>
</feature>
<sequence>MKQLTILILLTIFIHAKTFTQIEFEGDVDLITGEFDRATLLKVCHIEYPPIYKFWKSDPTFESEQIDNFVENLENYAHSVGYYRAKVYAKTHNDTILLYINRGEAIKVKSINMDDEFKRFALFKKGKRFRTKDFTETKKKITRYLEENGYPTYKMDAKALVNIDRPYRVDINISIDKGKKYYFGETDINNSSKMDDELITEQIVYKKGELYDISKVEESYDNIYRLGVFEKIKVKADFNKSSEEAPLNIILKEGETKEFASMLGYDTDEGARGGAEYIDHNFFGNLREFKVGAKITEKGYKTYTGFYDPRVVSPLIGDFSFRNELNYQNWKYNGYSESLTVERVTLGKKFINLDHFFGFQLEYNDIRSDNGMILDGSYLINSLFYKLVIDKRDSLMDAKNGYYTSIYIEKAMKQLDSEIDYLKILAEGRYIKQIEPMIFAFKVKLGRLSQDTPVFKHFFAGGAMSNRGYEYRDLGIHYEGDAIGGVGLIDTSLEGRYYLTENFSVVGFMDSTTISQEVDKFEDDWYRSYGMGLRYLSIIGPLRFDIGFQEDGNFALHLGIGQVF</sequence>
<dbReference type="InterPro" id="IPR010827">
    <property type="entry name" value="BamA/TamA_POTRA"/>
</dbReference>
<keyword evidence="2" id="KW-0812">Transmembrane</keyword>
<keyword evidence="3" id="KW-0732">Signal</keyword>
<evidence type="ECO:0000256" key="1">
    <source>
        <dbReference type="ARBA" id="ARBA00004370"/>
    </source>
</evidence>
<comment type="subcellular location">
    <subcellularLocation>
        <location evidence="1">Membrane</location>
    </subcellularLocation>
</comment>
<dbReference type="PANTHER" id="PTHR12815:SF47">
    <property type="entry name" value="TRANSLOCATION AND ASSEMBLY MODULE SUBUNIT TAMA"/>
    <property type="match status" value="1"/>
</dbReference>
<protein>
    <submittedName>
        <fullName evidence="8">Outer membrane protein assembly factor YaeT</fullName>
    </submittedName>
</protein>
<accession>A0A1W1BDA3</accession>
<dbReference type="Pfam" id="PF07244">
    <property type="entry name" value="POTRA"/>
    <property type="match status" value="2"/>
</dbReference>
<name>A0A1W1BDA3_9ZZZZ</name>
<proteinExistence type="predicted"/>
<dbReference type="GO" id="GO:0019867">
    <property type="term" value="C:outer membrane"/>
    <property type="evidence" value="ECO:0007669"/>
    <property type="project" value="InterPro"/>
</dbReference>
<evidence type="ECO:0000259" key="7">
    <source>
        <dbReference type="Pfam" id="PF07244"/>
    </source>
</evidence>
<dbReference type="InterPro" id="IPR039910">
    <property type="entry name" value="D15-like"/>
</dbReference>
<evidence type="ECO:0000256" key="4">
    <source>
        <dbReference type="ARBA" id="ARBA00023136"/>
    </source>
</evidence>
<evidence type="ECO:0000313" key="8">
    <source>
        <dbReference type="EMBL" id="SFV51551.1"/>
    </source>
</evidence>
<dbReference type="EMBL" id="FPHE01000021">
    <property type="protein sequence ID" value="SFV51551.1"/>
    <property type="molecule type" value="Genomic_DNA"/>
</dbReference>
<evidence type="ECO:0000259" key="6">
    <source>
        <dbReference type="Pfam" id="PF01103"/>
    </source>
</evidence>
<feature type="domain" description="POTRA" evidence="7">
    <location>
        <begin position="181"/>
        <end position="254"/>
    </location>
</feature>